<dbReference type="RefSeq" id="XP_070887657.1">
    <property type="nucleotide sequence ID" value="XM_071028802.1"/>
</dbReference>
<evidence type="ECO:0000313" key="2">
    <source>
        <dbReference type="EMBL" id="KAL2868678.1"/>
    </source>
</evidence>
<reference evidence="2 3" key="1">
    <citation type="submission" date="2024-07" db="EMBL/GenBank/DDBJ databases">
        <title>Section-level genome sequencing and comparative genomics of Aspergillus sections Usti and Cavernicolus.</title>
        <authorList>
            <consortium name="Lawrence Berkeley National Laboratory"/>
            <person name="Nybo J.L."/>
            <person name="Vesth T.C."/>
            <person name="Theobald S."/>
            <person name="Frisvad J.C."/>
            <person name="Larsen T.O."/>
            <person name="Kjaerboelling I."/>
            <person name="Rothschild-Mancinelli K."/>
            <person name="Lyhne E.K."/>
            <person name="Kogle M.E."/>
            <person name="Barry K."/>
            <person name="Clum A."/>
            <person name="Na H."/>
            <person name="Ledsgaard L."/>
            <person name="Lin J."/>
            <person name="Lipzen A."/>
            <person name="Kuo A."/>
            <person name="Riley R."/>
            <person name="Mondo S."/>
            <person name="Labutti K."/>
            <person name="Haridas S."/>
            <person name="Pangalinan J."/>
            <person name="Salamov A.A."/>
            <person name="Simmons B.A."/>
            <person name="Magnuson J.K."/>
            <person name="Chen J."/>
            <person name="Drula E."/>
            <person name="Henrissat B."/>
            <person name="Wiebenga A."/>
            <person name="Lubbers R.J."/>
            <person name="Gomes A.C."/>
            <person name="Macurrencykelacurrency M.R."/>
            <person name="Stajich J."/>
            <person name="Grigoriev I.V."/>
            <person name="Mortensen U.H."/>
            <person name="De Vries R.P."/>
            <person name="Baker S.E."/>
            <person name="Andersen M.R."/>
        </authorList>
    </citation>
    <scope>NUCLEOTIDE SEQUENCE [LARGE SCALE GENOMIC DNA]</scope>
    <source>
        <strain evidence="2 3">CBS 449.75</strain>
    </source>
</reference>
<name>A0ABR4LZ74_9EURO</name>
<accession>A0ABR4LZ74</accession>
<evidence type="ECO:0000256" key="1">
    <source>
        <dbReference type="SAM" id="MobiDB-lite"/>
    </source>
</evidence>
<feature type="compositionally biased region" description="Polar residues" evidence="1">
    <location>
        <begin position="48"/>
        <end position="91"/>
    </location>
</feature>
<gene>
    <name evidence="2" type="ORF">BJX67DRAFT_350100</name>
</gene>
<keyword evidence="3" id="KW-1185">Reference proteome</keyword>
<evidence type="ECO:0000313" key="3">
    <source>
        <dbReference type="Proteomes" id="UP001610432"/>
    </source>
</evidence>
<organism evidence="2 3">
    <name type="scientific">Aspergillus lucknowensis</name>
    <dbReference type="NCBI Taxonomy" id="176173"/>
    <lineage>
        <taxon>Eukaryota</taxon>
        <taxon>Fungi</taxon>
        <taxon>Dikarya</taxon>
        <taxon>Ascomycota</taxon>
        <taxon>Pezizomycotina</taxon>
        <taxon>Eurotiomycetes</taxon>
        <taxon>Eurotiomycetidae</taxon>
        <taxon>Eurotiales</taxon>
        <taxon>Aspergillaceae</taxon>
        <taxon>Aspergillus</taxon>
        <taxon>Aspergillus subgen. Nidulantes</taxon>
    </lineage>
</organism>
<protein>
    <recommendedName>
        <fullName evidence="4">Serine/threonine-protein kinase ppk6</fullName>
    </recommendedName>
</protein>
<sequence length="472" mass="51430">MSADLFAEFGYGASTNQPSRTSSQQDGNASQTTSLIPDLNSLYDAAPSQLSSSLNDPTPLSTQRRAASNHSVHLNFNDSGNSEQPQPNDGNNVLFDATLESFSDGSDDWGEFESPEVPPSQPQAKTPTEKQRIISTSTFKSSPSFISPTGTTGVANPLDSWDAFSIEDKPSTDNRHPINTLVDGTPTIGTVNRQPTKPKSPVHDEPFEEWGDFIDGPTGNSRPNGTITQEASNERDAPTQTANVTPNPGGGTPQANKQATQSPPAGHVRPTNIPPPSILLELFPQLFEQLRQQITEARKSAVQEDILDVVALSILNTLTTAARVVAGRTLRWKRDSILGQSMRIGPARSGKSGGMKLSTVNKNEDIKERQEAVDVINMWRDRAALFNSVIQAVGRRPVRVILENTRVTTATAGQGAIKASHACALCGLKRDERIPKIDENVEDSFGEWWTEHWGHTECRRFWESNMGLLGQR</sequence>
<feature type="compositionally biased region" description="Polar residues" evidence="1">
    <location>
        <begin position="253"/>
        <end position="263"/>
    </location>
</feature>
<feature type="region of interest" description="Disordered" evidence="1">
    <location>
        <begin position="1"/>
        <end position="130"/>
    </location>
</feature>
<dbReference type="GeneID" id="98143874"/>
<dbReference type="Proteomes" id="UP001610432">
    <property type="component" value="Unassembled WGS sequence"/>
</dbReference>
<comment type="caution">
    <text evidence="2">The sequence shown here is derived from an EMBL/GenBank/DDBJ whole genome shotgun (WGS) entry which is preliminary data.</text>
</comment>
<feature type="compositionally biased region" description="Polar residues" evidence="1">
    <location>
        <begin position="187"/>
        <end position="197"/>
    </location>
</feature>
<dbReference type="EMBL" id="JBFXLQ010000013">
    <property type="protein sequence ID" value="KAL2868678.1"/>
    <property type="molecule type" value="Genomic_DNA"/>
</dbReference>
<dbReference type="PANTHER" id="PTHR42084:SF1">
    <property type="entry name" value="SERINE_THREONINE-PROTEIN KINASE PPK6"/>
    <property type="match status" value="1"/>
</dbReference>
<feature type="region of interest" description="Disordered" evidence="1">
    <location>
        <begin position="169"/>
        <end position="272"/>
    </location>
</feature>
<dbReference type="PANTHER" id="PTHR42084">
    <property type="entry name" value="YALI0E26631P"/>
    <property type="match status" value="1"/>
</dbReference>
<evidence type="ECO:0008006" key="4">
    <source>
        <dbReference type="Google" id="ProtNLM"/>
    </source>
</evidence>
<proteinExistence type="predicted"/>
<feature type="compositionally biased region" description="Acidic residues" evidence="1">
    <location>
        <begin position="105"/>
        <end position="114"/>
    </location>
</feature>
<feature type="compositionally biased region" description="Polar residues" evidence="1">
    <location>
        <begin position="218"/>
        <end position="231"/>
    </location>
</feature>
<feature type="compositionally biased region" description="Polar residues" evidence="1">
    <location>
        <begin position="13"/>
        <end position="35"/>
    </location>
</feature>